<dbReference type="HOGENOM" id="CLU_2403104_0_0_1"/>
<keyword evidence="2" id="KW-1185">Reference proteome</keyword>
<name>A0A0D3EN78_9ORYZ</name>
<evidence type="ECO:0000313" key="1">
    <source>
        <dbReference type="EnsemblPlants" id="OBART01G13620.1"/>
    </source>
</evidence>
<dbReference type="Gramene" id="OBART01G13620.1">
    <property type="protein sequence ID" value="OBART01G13620.1"/>
    <property type="gene ID" value="OBART01G13620"/>
</dbReference>
<dbReference type="AlphaFoldDB" id="A0A0D3EN78"/>
<organism evidence="1">
    <name type="scientific">Oryza barthii</name>
    <dbReference type="NCBI Taxonomy" id="65489"/>
    <lineage>
        <taxon>Eukaryota</taxon>
        <taxon>Viridiplantae</taxon>
        <taxon>Streptophyta</taxon>
        <taxon>Embryophyta</taxon>
        <taxon>Tracheophyta</taxon>
        <taxon>Spermatophyta</taxon>
        <taxon>Magnoliopsida</taxon>
        <taxon>Liliopsida</taxon>
        <taxon>Poales</taxon>
        <taxon>Poaceae</taxon>
        <taxon>BOP clade</taxon>
        <taxon>Oryzoideae</taxon>
        <taxon>Oryzeae</taxon>
        <taxon>Oryzinae</taxon>
        <taxon>Oryza</taxon>
    </lineage>
</organism>
<reference evidence="1" key="2">
    <citation type="submission" date="2015-03" db="UniProtKB">
        <authorList>
            <consortium name="EnsemblPlants"/>
        </authorList>
    </citation>
    <scope>IDENTIFICATION</scope>
</reference>
<dbReference type="Proteomes" id="UP000026960">
    <property type="component" value="Chromosome 1"/>
</dbReference>
<dbReference type="PaxDb" id="65489-OBART01G13620.1"/>
<protein>
    <submittedName>
        <fullName evidence="1">Uncharacterized protein</fullName>
    </submittedName>
</protein>
<dbReference type="EnsemblPlants" id="OBART01G13620.1">
    <property type="protein sequence ID" value="OBART01G13620.1"/>
    <property type="gene ID" value="OBART01G13620"/>
</dbReference>
<evidence type="ECO:0000313" key="2">
    <source>
        <dbReference type="Proteomes" id="UP000026960"/>
    </source>
</evidence>
<proteinExistence type="predicted"/>
<sequence length="93" mass="10326">MLALCGASASLNFSNSAWLLHIPRAPAPRRLRLRRRRRWTTACSGNMFSGMHADLYYASLARGLLIEPQPPLTIVEGCCDDEGYGGAEMELWS</sequence>
<reference evidence="1" key="1">
    <citation type="journal article" date="2009" name="Rice">
        <title>De Novo Next Generation Sequencing of Plant Genomes.</title>
        <authorList>
            <person name="Rounsley S."/>
            <person name="Marri P.R."/>
            <person name="Yu Y."/>
            <person name="He R."/>
            <person name="Sisneros N."/>
            <person name="Goicoechea J.L."/>
            <person name="Lee S.J."/>
            <person name="Angelova A."/>
            <person name="Kudrna D."/>
            <person name="Luo M."/>
            <person name="Affourtit J."/>
            <person name="Desany B."/>
            <person name="Knight J."/>
            <person name="Niazi F."/>
            <person name="Egholm M."/>
            <person name="Wing R.A."/>
        </authorList>
    </citation>
    <scope>NUCLEOTIDE SEQUENCE [LARGE SCALE GENOMIC DNA]</scope>
    <source>
        <strain evidence="1">cv. IRGC 105608</strain>
    </source>
</reference>
<accession>A0A0D3EN78</accession>